<name>A0A1J0RDC1_9STRA</name>
<organism evidence="5">
    <name type="scientific">Asterionella formosa</name>
    <dbReference type="NCBI Taxonomy" id="210441"/>
    <lineage>
        <taxon>Eukaryota</taxon>
        <taxon>Sar</taxon>
        <taxon>Stramenopiles</taxon>
        <taxon>Ochrophyta</taxon>
        <taxon>Bacillariophyta</taxon>
        <taxon>Fragilariophyceae</taxon>
        <taxon>Fragilariophycidae</taxon>
        <taxon>Fragilariales</taxon>
        <taxon>Fragilariaceae</taxon>
        <taxon>Asterionella</taxon>
    </lineage>
</organism>
<dbReference type="Pfam" id="PF00416">
    <property type="entry name" value="Ribosomal_S13"/>
    <property type="match status" value="1"/>
</dbReference>
<dbReference type="Gene3D" id="1.10.8.50">
    <property type="match status" value="1"/>
</dbReference>
<dbReference type="GO" id="GO:0006412">
    <property type="term" value="P:translation"/>
    <property type="evidence" value="ECO:0007669"/>
    <property type="project" value="InterPro"/>
</dbReference>
<dbReference type="GO" id="GO:0003735">
    <property type="term" value="F:structural constituent of ribosome"/>
    <property type="evidence" value="ECO:0007669"/>
    <property type="project" value="InterPro"/>
</dbReference>
<dbReference type="PANTHER" id="PTHR10871:SF1">
    <property type="entry name" value="SMALL RIBOSOMAL SUBUNIT PROTEIN US13M"/>
    <property type="match status" value="1"/>
</dbReference>
<accession>A0A1J0RDC1</accession>
<gene>
    <name evidence="5" type="primary">rps13</name>
    <name evidence="5" type="ORF">BGL49_043</name>
</gene>
<dbReference type="GO" id="GO:0015935">
    <property type="term" value="C:small ribosomal subunit"/>
    <property type="evidence" value="ECO:0007669"/>
    <property type="project" value="TreeGrafter"/>
</dbReference>
<dbReference type="AlphaFoldDB" id="A0A1J0RDC1"/>
<keyword evidence="2 4" id="KW-0689">Ribosomal protein</keyword>
<evidence type="ECO:0000256" key="1">
    <source>
        <dbReference type="ARBA" id="ARBA00008080"/>
    </source>
</evidence>
<geneLocation type="mitochondrion" evidence="5"/>
<dbReference type="PANTHER" id="PTHR10871">
    <property type="entry name" value="30S RIBOSOMAL PROTEIN S13/40S RIBOSOMAL PROTEIN S18"/>
    <property type="match status" value="1"/>
</dbReference>
<dbReference type="InterPro" id="IPR027437">
    <property type="entry name" value="Rbsml_uS13_C"/>
</dbReference>
<evidence type="ECO:0000256" key="4">
    <source>
        <dbReference type="RuleBase" id="RU003830"/>
    </source>
</evidence>
<dbReference type="EMBL" id="KY021079">
    <property type="protein sequence ID" value="APD75841.1"/>
    <property type="molecule type" value="Genomic_DNA"/>
</dbReference>
<dbReference type="GO" id="GO:0003723">
    <property type="term" value="F:RNA binding"/>
    <property type="evidence" value="ECO:0007669"/>
    <property type="project" value="InterPro"/>
</dbReference>
<keyword evidence="5" id="KW-0496">Mitochondrion</keyword>
<sequence length="114" mass="13133">MVFILDTDVRDIQPIFFVLSDVQGIGLKRALLICQKLGFSKKLKLKNLLDDEIIQIVKLIHTLNFEVTSELSSFRVFLLKRLSYIKSKKGFRLKKGLPVRGQRTRTNAKSAKKK</sequence>
<comment type="similarity">
    <text evidence="1 4">Belongs to the universal ribosomal protein uS13 family.</text>
</comment>
<reference evidence="5" key="1">
    <citation type="submission" date="2016-10" db="EMBL/GenBank/DDBJ databases">
        <title>Complete mitochondrial genome of the freshwater diatom Asterionella formosa.</title>
        <authorList>
            <person name="Villain A."/>
            <person name="Kojadinovic M."/>
            <person name="Puppo C."/>
            <person name="Prioretti L."/>
            <person name="Hubert P."/>
            <person name="Zhang Y."/>
            <person name="Gregori G."/>
            <person name="Roulet A."/>
            <person name="Roques C."/>
            <person name="Claverie J.-M."/>
            <person name="Gontero B."/>
            <person name="Blanc G."/>
        </authorList>
    </citation>
    <scope>NUCLEOTIDE SEQUENCE</scope>
    <source>
        <strain evidence="5">BGM1</strain>
    </source>
</reference>
<evidence type="ECO:0000256" key="3">
    <source>
        <dbReference type="ARBA" id="ARBA00023274"/>
    </source>
</evidence>
<dbReference type="PROSITE" id="PS50159">
    <property type="entry name" value="RIBOSOMAL_S13_2"/>
    <property type="match status" value="1"/>
</dbReference>
<evidence type="ECO:0000313" key="5">
    <source>
        <dbReference type="EMBL" id="APD75841.1"/>
    </source>
</evidence>
<dbReference type="SUPFAM" id="SSF46946">
    <property type="entry name" value="S13-like H2TH domain"/>
    <property type="match status" value="1"/>
</dbReference>
<dbReference type="GO" id="GO:0005829">
    <property type="term" value="C:cytosol"/>
    <property type="evidence" value="ECO:0007669"/>
    <property type="project" value="TreeGrafter"/>
</dbReference>
<dbReference type="InterPro" id="IPR001892">
    <property type="entry name" value="Ribosomal_uS13"/>
</dbReference>
<protein>
    <submittedName>
        <fullName evidence="5">Ribosomal protein S13</fullName>
    </submittedName>
</protein>
<dbReference type="Gene3D" id="4.10.910.10">
    <property type="entry name" value="30s ribosomal protein s13, domain 2"/>
    <property type="match status" value="1"/>
</dbReference>
<evidence type="ECO:0000256" key="2">
    <source>
        <dbReference type="ARBA" id="ARBA00022980"/>
    </source>
</evidence>
<dbReference type="PIRSF" id="PIRSF002134">
    <property type="entry name" value="Ribosomal_S13"/>
    <property type="match status" value="1"/>
</dbReference>
<keyword evidence="3 4" id="KW-0687">Ribonucleoprotein</keyword>
<proteinExistence type="inferred from homology"/>
<dbReference type="RefSeq" id="YP_009326080.1">
    <property type="nucleotide sequence ID" value="NC_032029.1"/>
</dbReference>
<dbReference type="InterPro" id="IPR010979">
    <property type="entry name" value="Ribosomal_uS13-like_H2TH"/>
</dbReference>
<dbReference type="GeneID" id="30510719"/>